<dbReference type="Proteomes" id="UP000790709">
    <property type="component" value="Unassembled WGS sequence"/>
</dbReference>
<keyword evidence="2" id="KW-1185">Reference proteome</keyword>
<evidence type="ECO:0000313" key="1">
    <source>
        <dbReference type="EMBL" id="KAH7921782.1"/>
    </source>
</evidence>
<gene>
    <name evidence="1" type="ORF">BV22DRAFT_702567</name>
</gene>
<evidence type="ECO:0000313" key="2">
    <source>
        <dbReference type="Proteomes" id="UP000790709"/>
    </source>
</evidence>
<protein>
    <submittedName>
        <fullName evidence="1">DUF1764-domain-containing protein</fullName>
    </submittedName>
</protein>
<comment type="caution">
    <text evidence="1">The sequence shown here is derived from an EMBL/GenBank/DDBJ whole genome shotgun (WGS) entry which is preliminary data.</text>
</comment>
<reference evidence="1" key="1">
    <citation type="journal article" date="2021" name="New Phytol.">
        <title>Evolutionary innovations through gain and loss of genes in the ectomycorrhizal Boletales.</title>
        <authorList>
            <person name="Wu G."/>
            <person name="Miyauchi S."/>
            <person name="Morin E."/>
            <person name="Kuo A."/>
            <person name="Drula E."/>
            <person name="Varga T."/>
            <person name="Kohler A."/>
            <person name="Feng B."/>
            <person name="Cao Y."/>
            <person name="Lipzen A."/>
            <person name="Daum C."/>
            <person name="Hundley H."/>
            <person name="Pangilinan J."/>
            <person name="Johnson J."/>
            <person name="Barry K."/>
            <person name="LaButti K."/>
            <person name="Ng V."/>
            <person name="Ahrendt S."/>
            <person name="Min B."/>
            <person name="Choi I.G."/>
            <person name="Park H."/>
            <person name="Plett J.M."/>
            <person name="Magnuson J."/>
            <person name="Spatafora J.W."/>
            <person name="Nagy L.G."/>
            <person name="Henrissat B."/>
            <person name="Grigoriev I.V."/>
            <person name="Yang Z.L."/>
            <person name="Xu J."/>
            <person name="Martin F.M."/>
        </authorList>
    </citation>
    <scope>NUCLEOTIDE SEQUENCE</scope>
    <source>
        <strain evidence="1">KUC20120723A-06</strain>
    </source>
</reference>
<dbReference type="EMBL" id="MU266511">
    <property type="protein sequence ID" value="KAH7921782.1"/>
    <property type="molecule type" value="Genomic_DNA"/>
</dbReference>
<accession>A0ACB8BAH5</accession>
<name>A0ACB8BAH5_9AGAM</name>
<proteinExistence type="predicted"/>
<organism evidence="1 2">
    <name type="scientific">Leucogyrophana mollusca</name>
    <dbReference type="NCBI Taxonomy" id="85980"/>
    <lineage>
        <taxon>Eukaryota</taxon>
        <taxon>Fungi</taxon>
        <taxon>Dikarya</taxon>
        <taxon>Basidiomycota</taxon>
        <taxon>Agaricomycotina</taxon>
        <taxon>Agaricomycetes</taxon>
        <taxon>Agaricomycetidae</taxon>
        <taxon>Boletales</taxon>
        <taxon>Boletales incertae sedis</taxon>
        <taxon>Leucogyrophana</taxon>
    </lineage>
</organism>
<sequence length="159" mass="17244">MSISEIDAIFASKGKARAIESIASSSSLADQSQKKKKKKKDKKPKAPADTEVDGVAPSTDQVKAGKKRPLPETVVDPSAQISAAKAVKRPKVEASSIVRQKKSTKEKAKDDEERFKDSRGNGPRRKTEDGFNIYKEDELGIGNEGGDTPLCPFDCDCCF</sequence>